<keyword evidence="1" id="KW-0812">Transmembrane</keyword>
<name>A0AAV3M1Y6_9GAMM</name>
<accession>A0AAV3M1Y6</accession>
<dbReference type="EMBL" id="JALD01000065">
    <property type="protein sequence ID" value="EUD09758.1"/>
    <property type="molecule type" value="Genomic_DNA"/>
</dbReference>
<evidence type="ECO:0000256" key="1">
    <source>
        <dbReference type="SAM" id="Phobius"/>
    </source>
</evidence>
<comment type="caution">
    <text evidence="2">The sequence shown here is derived from an EMBL/GenBank/DDBJ whole genome shotgun (WGS) entry which is preliminary data.</text>
</comment>
<proteinExistence type="predicted"/>
<dbReference type="AlphaFoldDB" id="A0AAV3M1Y6"/>
<evidence type="ECO:0000313" key="2">
    <source>
        <dbReference type="EMBL" id="EUD09758.1"/>
    </source>
</evidence>
<dbReference type="Proteomes" id="UP000022311">
    <property type="component" value="Unassembled WGS sequence"/>
</dbReference>
<gene>
    <name evidence="2" type="ORF">HMPREF1563_0661</name>
</gene>
<feature type="transmembrane region" description="Helical" evidence="1">
    <location>
        <begin position="24"/>
        <end position="41"/>
    </location>
</feature>
<reference evidence="2 3" key="1">
    <citation type="submission" date="2014-01" db="EMBL/GenBank/DDBJ databases">
        <authorList>
            <person name="Durkin A.S."/>
            <person name="McCorrison J."/>
            <person name="Torralba M."/>
            <person name="Gillis M."/>
            <person name="Haft D.H."/>
            <person name="Methe B."/>
            <person name="Sutton G."/>
            <person name="Nelson K.E."/>
        </authorList>
    </citation>
    <scope>NUCLEOTIDE SEQUENCE [LARGE SCALE GENOMIC DNA]</scope>
    <source>
        <strain evidence="2 3">205/92</strain>
    </source>
</reference>
<organism evidence="2 3">
    <name type="scientific">Providencia alcalifaciens 205/92</name>
    <dbReference type="NCBI Taxonomy" id="1256988"/>
    <lineage>
        <taxon>Bacteria</taxon>
        <taxon>Pseudomonadati</taxon>
        <taxon>Pseudomonadota</taxon>
        <taxon>Gammaproteobacteria</taxon>
        <taxon>Enterobacterales</taxon>
        <taxon>Morganellaceae</taxon>
        <taxon>Providencia</taxon>
    </lineage>
</organism>
<keyword evidence="1" id="KW-0472">Membrane</keyword>
<keyword evidence="1" id="KW-1133">Transmembrane helix</keyword>
<evidence type="ECO:0000313" key="3">
    <source>
        <dbReference type="Proteomes" id="UP000022311"/>
    </source>
</evidence>
<sequence length="42" mass="5212">MPWMKILPNLALLFFTPDLFKNKNRFMVMYLFYLIFLKLILI</sequence>
<protein>
    <submittedName>
        <fullName evidence="2">Uncharacterized protein</fullName>
    </submittedName>
</protein>